<evidence type="ECO:0000256" key="3">
    <source>
        <dbReference type="ARBA" id="ARBA00023128"/>
    </source>
</evidence>
<dbReference type="InterPro" id="IPR057460">
    <property type="entry name" value="CAF17_C"/>
</dbReference>
<dbReference type="InterPro" id="IPR017703">
    <property type="entry name" value="YgfZ/GCV_T_CS"/>
</dbReference>
<gene>
    <name evidence="6" type="ORF">APLA_LOCUS10752</name>
</gene>
<reference evidence="6 7" key="1">
    <citation type="submission" date="2020-04" db="EMBL/GenBank/DDBJ databases">
        <authorList>
            <person name="Wallbank WR R."/>
            <person name="Pardo Diaz C."/>
            <person name="Kozak K."/>
            <person name="Martin S."/>
            <person name="Jiggins C."/>
            <person name="Moest M."/>
            <person name="Warren A I."/>
            <person name="Byers J.R.P. K."/>
            <person name="Montejo-Kovacevich G."/>
            <person name="Yen C E."/>
        </authorList>
    </citation>
    <scope>NUCLEOTIDE SEQUENCE [LARGE SCALE GENOMIC DNA]</scope>
</reference>
<dbReference type="Pfam" id="PF01571">
    <property type="entry name" value="GCV_T"/>
    <property type="match status" value="1"/>
</dbReference>
<evidence type="ECO:0008006" key="8">
    <source>
        <dbReference type="Google" id="ProtNLM"/>
    </source>
</evidence>
<dbReference type="InterPro" id="IPR006222">
    <property type="entry name" value="GCVT_N"/>
</dbReference>
<protein>
    <recommendedName>
        <fullName evidence="8">Transferase CAF17 homolog, mitochondrial</fullName>
    </recommendedName>
</protein>
<evidence type="ECO:0000256" key="1">
    <source>
        <dbReference type="ARBA" id="ARBA00004173"/>
    </source>
</evidence>
<keyword evidence="7" id="KW-1185">Reference proteome</keyword>
<dbReference type="NCBIfam" id="TIGR03317">
    <property type="entry name" value="ygfZ_signature"/>
    <property type="match status" value="1"/>
</dbReference>
<dbReference type="PANTHER" id="PTHR22602:SF0">
    <property type="entry name" value="TRANSFERASE CAF17, MITOCHONDRIAL-RELATED"/>
    <property type="match status" value="1"/>
</dbReference>
<dbReference type="GO" id="GO:0016226">
    <property type="term" value="P:iron-sulfur cluster assembly"/>
    <property type="evidence" value="ECO:0007669"/>
    <property type="project" value="TreeGrafter"/>
</dbReference>
<evidence type="ECO:0000313" key="6">
    <source>
        <dbReference type="EMBL" id="CAB3246150.1"/>
    </source>
</evidence>
<keyword evidence="2" id="KW-0809">Transit peptide</keyword>
<proteinExistence type="predicted"/>
<organism evidence="6 7">
    <name type="scientific">Arctia plantaginis</name>
    <name type="common">Wood tiger moth</name>
    <name type="synonym">Phalaena plantaginis</name>
    <dbReference type="NCBI Taxonomy" id="874455"/>
    <lineage>
        <taxon>Eukaryota</taxon>
        <taxon>Metazoa</taxon>
        <taxon>Ecdysozoa</taxon>
        <taxon>Arthropoda</taxon>
        <taxon>Hexapoda</taxon>
        <taxon>Insecta</taxon>
        <taxon>Pterygota</taxon>
        <taxon>Neoptera</taxon>
        <taxon>Endopterygota</taxon>
        <taxon>Lepidoptera</taxon>
        <taxon>Glossata</taxon>
        <taxon>Ditrysia</taxon>
        <taxon>Noctuoidea</taxon>
        <taxon>Erebidae</taxon>
        <taxon>Arctiinae</taxon>
        <taxon>Arctia</taxon>
    </lineage>
</organism>
<dbReference type="Proteomes" id="UP000494106">
    <property type="component" value="Unassembled WGS sequence"/>
</dbReference>
<dbReference type="Pfam" id="PF25455">
    <property type="entry name" value="Beta-barrel_CAF17_C"/>
    <property type="match status" value="1"/>
</dbReference>
<keyword evidence="3" id="KW-0496">Mitochondrion</keyword>
<evidence type="ECO:0000313" key="7">
    <source>
        <dbReference type="Proteomes" id="UP000494106"/>
    </source>
</evidence>
<dbReference type="EMBL" id="CADEBC010000525">
    <property type="protein sequence ID" value="CAB3246150.1"/>
    <property type="molecule type" value="Genomic_DNA"/>
</dbReference>
<dbReference type="OrthoDB" id="191995at2759"/>
<comment type="subcellular location">
    <subcellularLocation>
        <location evidence="1">Mitochondrion</location>
    </subcellularLocation>
</comment>
<evidence type="ECO:0000256" key="2">
    <source>
        <dbReference type="ARBA" id="ARBA00022946"/>
    </source>
</evidence>
<dbReference type="PANTHER" id="PTHR22602">
    <property type="entry name" value="TRANSFERASE CAF17, MITOCHONDRIAL-RELATED"/>
    <property type="match status" value="1"/>
</dbReference>
<dbReference type="SUPFAM" id="SSF103025">
    <property type="entry name" value="Folate-binding domain"/>
    <property type="match status" value="1"/>
</dbReference>
<evidence type="ECO:0000259" key="4">
    <source>
        <dbReference type="Pfam" id="PF01571"/>
    </source>
</evidence>
<dbReference type="GO" id="GO:0005759">
    <property type="term" value="C:mitochondrial matrix"/>
    <property type="evidence" value="ECO:0007669"/>
    <property type="project" value="TreeGrafter"/>
</dbReference>
<feature type="domain" description="GCVT N-terminal" evidence="4">
    <location>
        <begin position="36"/>
        <end position="137"/>
    </location>
</feature>
<dbReference type="AlphaFoldDB" id="A0A8S1ALZ5"/>
<accession>A0A8S1ALZ5</accession>
<comment type="caution">
    <text evidence="6">The sequence shown here is derived from an EMBL/GenBank/DDBJ whole genome shotgun (WGS) entry which is preliminary data.</text>
</comment>
<dbReference type="InterPro" id="IPR027266">
    <property type="entry name" value="TrmE/GcvT-like"/>
</dbReference>
<dbReference type="InterPro" id="IPR045179">
    <property type="entry name" value="YgfZ/GcvT"/>
</dbReference>
<name>A0A8S1ALZ5_ARCPL</name>
<feature type="domain" description="CAF17 C-terminal" evidence="5">
    <location>
        <begin position="251"/>
        <end position="325"/>
    </location>
</feature>
<evidence type="ECO:0000259" key="5">
    <source>
        <dbReference type="Pfam" id="PF25455"/>
    </source>
</evidence>
<sequence>MYQVNKIFLKQILARQYKYKVPHVKQLKILYPLESRKLLKVSGNDAPPFLQGLITNDMQHFEEGANSMYAMFLNNKGRVLYDTLIHKWDGNDSFFIECDKNVHTLLHKHLKLYKLKRNVDIGDVSEEFRLYALVTPTEATVDTSIHPKKNVNIFKDPRLADLGHRVVVTSKADHSYIENLLGEGTTIASDETGYKYLRHRLGVSEGAGDLPPGVCFPLEANCDYLHGVSFHKGCYIGQELTARVHHTGVIRKRIMPLQFLDIVEEEIEKDSAITVDNEKNNNVGKFKSCVNDYGLGLVRIKEALEATALKIGNYTLKAVKPDWWPIEAPKDKATTKLQ</sequence>
<dbReference type="Gene3D" id="3.30.1360.120">
    <property type="entry name" value="Probable tRNA modification gtpase trme, domain 1"/>
    <property type="match status" value="1"/>
</dbReference>